<evidence type="ECO:0000259" key="7">
    <source>
        <dbReference type="PROSITE" id="PS50893"/>
    </source>
</evidence>
<dbReference type="GO" id="GO:0034040">
    <property type="term" value="F:ATPase-coupled lipid transmembrane transporter activity"/>
    <property type="evidence" value="ECO:0007669"/>
    <property type="project" value="TreeGrafter"/>
</dbReference>
<dbReference type="GO" id="GO:0016887">
    <property type="term" value="F:ATP hydrolysis activity"/>
    <property type="evidence" value="ECO:0007669"/>
    <property type="project" value="InterPro"/>
</dbReference>
<dbReference type="GO" id="GO:0016020">
    <property type="term" value="C:membrane"/>
    <property type="evidence" value="ECO:0007669"/>
    <property type="project" value="UniProtKB-SubCell"/>
</dbReference>
<dbReference type="PROSITE" id="PS50893">
    <property type="entry name" value="ABC_TRANSPORTER_2"/>
    <property type="match status" value="1"/>
</dbReference>
<evidence type="ECO:0000256" key="1">
    <source>
        <dbReference type="ARBA" id="ARBA00004141"/>
    </source>
</evidence>
<organism evidence="8">
    <name type="scientific">marine metagenome</name>
    <dbReference type="NCBI Taxonomy" id="408172"/>
    <lineage>
        <taxon>unclassified sequences</taxon>
        <taxon>metagenomes</taxon>
        <taxon>ecological metagenomes</taxon>
    </lineage>
</organism>
<dbReference type="InterPro" id="IPR017871">
    <property type="entry name" value="ABC_transporter-like_CS"/>
</dbReference>
<dbReference type="Gene3D" id="1.20.1560.10">
    <property type="entry name" value="ABC transporter type 1, transmembrane domain"/>
    <property type="match status" value="1"/>
</dbReference>
<accession>A0A382TT57</accession>
<keyword evidence="2" id="KW-0812">Transmembrane</keyword>
<dbReference type="GO" id="GO:0005524">
    <property type="term" value="F:ATP binding"/>
    <property type="evidence" value="ECO:0007669"/>
    <property type="project" value="UniProtKB-KW"/>
</dbReference>
<keyword evidence="4" id="KW-0067">ATP-binding</keyword>
<dbReference type="SUPFAM" id="SSF52540">
    <property type="entry name" value="P-loop containing nucleoside triphosphate hydrolases"/>
    <property type="match status" value="1"/>
</dbReference>
<protein>
    <recommendedName>
        <fullName evidence="7">ABC transporter domain-containing protein</fullName>
    </recommendedName>
</protein>
<dbReference type="EMBL" id="UINC01138973">
    <property type="protein sequence ID" value="SVD25244.1"/>
    <property type="molecule type" value="Genomic_DNA"/>
</dbReference>
<evidence type="ECO:0000313" key="8">
    <source>
        <dbReference type="EMBL" id="SVD25244.1"/>
    </source>
</evidence>
<sequence length="271" mass="30161">MLANANSIRYGVRSLRLLRPDLIEARSQQSAHSEEGNAFSFQDELKLQNVSFRYPGGNEDVLRDLNLSIMRGNMVGFQGKSGAGKTTLVDLVLGLFEPTRGGVLADGISIYENLPSWRSNIGYVPQSIFLVDDTLRHNVAFGVEDDKIDDSRVCEVLRQAQLEDFVNSRPEKLETLVGERGVRLSGGQRQRIGIARALYHDPAILVLDEATAALDLDTEAEFIKAVGSLKNDKTLLIISHRLSTLEDCDFKYQLEKGELHLFETPKTKAEV</sequence>
<dbReference type="InterPro" id="IPR027417">
    <property type="entry name" value="P-loop_NTPase"/>
</dbReference>
<dbReference type="PROSITE" id="PS00211">
    <property type="entry name" value="ABC_TRANSPORTER_1"/>
    <property type="match status" value="1"/>
</dbReference>
<dbReference type="PANTHER" id="PTHR24221">
    <property type="entry name" value="ATP-BINDING CASSETTE SUB-FAMILY B"/>
    <property type="match status" value="1"/>
</dbReference>
<reference evidence="8" key="1">
    <citation type="submission" date="2018-05" db="EMBL/GenBank/DDBJ databases">
        <authorList>
            <person name="Lanie J.A."/>
            <person name="Ng W.-L."/>
            <person name="Kazmierczak K.M."/>
            <person name="Andrzejewski T.M."/>
            <person name="Davidsen T.M."/>
            <person name="Wayne K.J."/>
            <person name="Tettelin H."/>
            <person name="Glass J.I."/>
            <person name="Rusch D."/>
            <person name="Podicherti R."/>
            <person name="Tsui H.-C.T."/>
            <person name="Winkler M.E."/>
        </authorList>
    </citation>
    <scope>NUCLEOTIDE SEQUENCE</scope>
</reference>
<evidence type="ECO:0000256" key="5">
    <source>
        <dbReference type="ARBA" id="ARBA00022989"/>
    </source>
</evidence>
<feature type="domain" description="ABC transporter" evidence="7">
    <location>
        <begin position="45"/>
        <end position="271"/>
    </location>
</feature>
<evidence type="ECO:0000256" key="4">
    <source>
        <dbReference type="ARBA" id="ARBA00022840"/>
    </source>
</evidence>
<dbReference type="PANTHER" id="PTHR24221:SF654">
    <property type="entry name" value="ATP-BINDING CASSETTE SUB-FAMILY B MEMBER 6"/>
    <property type="match status" value="1"/>
</dbReference>
<dbReference type="Gene3D" id="3.40.50.300">
    <property type="entry name" value="P-loop containing nucleotide triphosphate hydrolases"/>
    <property type="match status" value="1"/>
</dbReference>
<gene>
    <name evidence="8" type="ORF">METZ01_LOCUS378098</name>
</gene>
<dbReference type="InterPro" id="IPR039421">
    <property type="entry name" value="Type_1_exporter"/>
</dbReference>
<evidence type="ECO:0000256" key="6">
    <source>
        <dbReference type="ARBA" id="ARBA00023136"/>
    </source>
</evidence>
<proteinExistence type="predicted"/>
<evidence type="ECO:0000256" key="2">
    <source>
        <dbReference type="ARBA" id="ARBA00022692"/>
    </source>
</evidence>
<dbReference type="Pfam" id="PF00005">
    <property type="entry name" value="ABC_tran"/>
    <property type="match status" value="1"/>
</dbReference>
<keyword evidence="3" id="KW-0547">Nucleotide-binding</keyword>
<dbReference type="SMART" id="SM00382">
    <property type="entry name" value="AAA"/>
    <property type="match status" value="1"/>
</dbReference>
<keyword evidence="5" id="KW-1133">Transmembrane helix</keyword>
<name>A0A382TT57_9ZZZZ</name>
<keyword evidence="6" id="KW-0472">Membrane</keyword>
<evidence type="ECO:0000256" key="3">
    <source>
        <dbReference type="ARBA" id="ARBA00022741"/>
    </source>
</evidence>
<comment type="subcellular location">
    <subcellularLocation>
        <location evidence="1">Membrane</location>
        <topology evidence="1">Multi-pass membrane protein</topology>
    </subcellularLocation>
</comment>
<dbReference type="InterPro" id="IPR003439">
    <property type="entry name" value="ABC_transporter-like_ATP-bd"/>
</dbReference>
<dbReference type="AlphaFoldDB" id="A0A382TT57"/>
<dbReference type="InterPro" id="IPR003593">
    <property type="entry name" value="AAA+_ATPase"/>
</dbReference>
<dbReference type="InterPro" id="IPR036640">
    <property type="entry name" value="ABC1_TM_sf"/>
</dbReference>